<proteinExistence type="predicted"/>
<keyword evidence="3" id="KW-1185">Reference proteome</keyword>
<evidence type="ECO:0000259" key="1">
    <source>
        <dbReference type="Pfam" id="PF24864"/>
    </source>
</evidence>
<reference evidence="2 3" key="1">
    <citation type="submission" date="2016-05" db="EMBL/GenBank/DDBJ databases">
        <title>Comparative analysis of secretome profiles of manganese(II)-oxidizing ascomycete fungi.</title>
        <authorList>
            <consortium name="DOE Joint Genome Institute"/>
            <person name="Zeiner C.A."/>
            <person name="Purvine S.O."/>
            <person name="Zink E.M."/>
            <person name="Wu S."/>
            <person name="Pasa-Tolic L."/>
            <person name="Chaput D.L."/>
            <person name="Haridas S."/>
            <person name="Grigoriev I.V."/>
            <person name="Santelli C.M."/>
            <person name="Hansel C.M."/>
        </authorList>
    </citation>
    <scope>NUCLEOTIDE SEQUENCE [LARGE SCALE GENOMIC DNA]</scope>
    <source>
        <strain evidence="2 3">SRC1lrK2f</strain>
    </source>
</reference>
<dbReference type="KEGG" id="aalt:CC77DRAFT_1046436"/>
<dbReference type="PANTHER" id="PTHR38790:SF9">
    <property type="entry name" value="F-BOX DOMAIN-CONTAINING PROTEIN"/>
    <property type="match status" value="1"/>
</dbReference>
<sequence>MDTVMCSETSIYTNIRSTSALMRALKDNIIETVIVVPYERMIAKKRRADEEHLRRLRAETSASWHARLPDPRAETDDAFDIGSTANISLQQQSLFFGKLPLELRRLVYAYVMDKEELQLELCEDGDRRVPFQTRCGQAQELLRFPKSCKMAYIEAKEYIYTCNTFRIPNLTAYFCLHRLLSPRLFQTIRSVRLRWAYEETWKMIHFLEGDPPYNTSSWPLMWSEISKMEGLGYLRIDMVIWAPCIDAAYEHVLLTPLSIADVQELLEFEVYASWYQDGYLQAENSGKTWPFKITRGMGYHKNET</sequence>
<dbReference type="Pfam" id="PF24864">
    <property type="entry name" value="DUF7730"/>
    <property type="match status" value="2"/>
</dbReference>
<dbReference type="RefSeq" id="XP_018390516.1">
    <property type="nucleotide sequence ID" value="XM_018527444.1"/>
</dbReference>
<dbReference type="VEuPathDB" id="FungiDB:CC77DRAFT_1046436"/>
<protein>
    <recommendedName>
        <fullName evidence="1">DUF7730 domain-containing protein</fullName>
    </recommendedName>
</protein>
<organism evidence="2 3">
    <name type="scientific">Alternaria alternata</name>
    <name type="common">Alternaria rot fungus</name>
    <name type="synonym">Torula alternata</name>
    <dbReference type="NCBI Taxonomy" id="5599"/>
    <lineage>
        <taxon>Eukaryota</taxon>
        <taxon>Fungi</taxon>
        <taxon>Dikarya</taxon>
        <taxon>Ascomycota</taxon>
        <taxon>Pezizomycotina</taxon>
        <taxon>Dothideomycetes</taxon>
        <taxon>Pleosporomycetidae</taxon>
        <taxon>Pleosporales</taxon>
        <taxon>Pleosporineae</taxon>
        <taxon>Pleosporaceae</taxon>
        <taxon>Alternaria</taxon>
        <taxon>Alternaria sect. Alternaria</taxon>
        <taxon>Alternaria alternata complex</taxon>
    </lineage>
</organism>
<dbReference type="Proteomes" id="UP000077248">
    <property type="component" value="Unassembled WGS sequence"/>
</dbReference>
<evidence type="ECO:0000313" key="2">
    <source>
        <dbReference type="EMBL" id="OAG25095.1"/>
    </source>
</evidence>
<dbReference type="GeneID" id="29113038"/>
<dbReference type="PANTHER" id="PTHR38790">
    <property type="entry name" value="2EXR DOMAIN-CONTAINING PROTEIN-RELATED"/>
    <property type="match status" value="1"/>
</dbReference>
<feature type="domain" description="DUF7730" evidence="1">
    <location>
        <begin position="90"/>
        <end position="127"/>
    </location>
</feature>
<evidence type="ECO:0000313" key="3">
    <source>
        <dbReference type="Proteomes" id="UP000077248"/>
    </source>
</evidence>
<feature type="domain" description="DUF7730" evidence="1">
    <location>
        <begin position="138"/>
        <end position="270"/>
    </location>
</feature>
<dbReference type="EMBL" id="KV441470">
    <property type="protein sequence ID" value="OAG25095.1"/>
    <property type="molecule type" value="Genomic_DNA"/>
</dbReference>
<dbReference type="AlphaFoldDB" id="A0A177DZD8"/>
<name>A0A177DZD8_ALTAL</name>
<gene>
    <name evidence="2" type="ORF">CC77DRAFT_1046436</name>
</gene>
<accession>A0A177DZD8</accession>
<dbReference type="InterPro" id="IPR056632">
    <property type="entry name" value="DUF7730"/>
</dbReference>